<dbReference type="Gene3D" id="2.60.120.310">
    <property type="entry name" value="Copper type II, ascorbate-dependent monooxygenase, N-terminal domain"/>
    <property type="match status" value="1"/>
</dbReference>
<gene>
    <name evidence="2" type="ORF">ACFLIM_17390</name>
</gene>
<evidence type="ECO:0000313" key="2">
    <source>
        <dbReference type="EMBL" id="MFG1704964.1"/>
    </source>
</evidence>
<protein>
    <submittedName>
        <fullName evidence="2">Uncharacterized protein</fullName>
    </submittedName>
</protein>
<dbReference type="EMBL" id="JBICRM010000009">
    <property type="protein sequence ID" value="MFG1704964.1"/>
    <property type="molecule type" value="Genomic_DNA"/>
</dbReference>
<accession>A0ABW7AFH5</accession>
<dbReference type="SUPFAM" id="SSF49742">
    <property type="entry name" value="PHM/PNGase F"/>
    <property type="match status" value="1"/>
</dbReference>
<feature type="region of interest" description="Disordered" evidence="1">
    <location>
        <begin position="1"/>
        <end position="25"/>
    </location>
</feature>
<dbReference type="InterPro" id="IPR036939">
    <property type="entry name" value="Cu2_ascorb_mOase_N_sf"/>
</dbReference>
<proteinExistence type="predicted"/>
<dbReference type="RefSeq" id="WP_393166504.1">
    <property type="nucleotide sequence ID" value="NZ_JBICRM010000009.1"/>
</dbReference>
<comment type="caution">
    <text evidence="2">The sequence shown here is derived from an EMBL/GenBank/DDBJ whole genome shotgun (WGS) entry which is preliminary data.</text>
</comment>
<dbReference type="InterPro" id="IPR008977">
    <property type="entry name" value="PHM/PNGase_F_dom_sf"/>
</dbReference>
<sequence>MAPTTSAWCVPEQAEQARRLDDSTPGQGWTCFGDAGVGDASWVAHWAPGTNETLLDPKYGYALPPGSGYVDVPYG</sequence>
<organism evidence="2 3">
    <name type="scientific">Nonomuraea marmarensis</name>
    <dbReference type="NCBI Taxonomy" id="3351344"/>
    <lineage>
        <taxon>Bacteria</taxon>
        <taxon>Bacillati</taxon>
        <taxon>Actinomycetota</taxon>
        <taxon>Actinomycetes</taxon>
        <taxon>Streptosporangiales</taxon>
        <taxon>Streptosporangiaceae</taxon>
        <taxon>Nonomuraea</taxon>
    </lineage>
</organism>
<reference evidence="2 3" key="1">
    <citation type="submission" date="2024-10" db="EMBL/GenBank/DDBJ databases">
        <authorList>
            <person name="Topkara A.R."/>
            <person name="Saygin H."/>
        </authorList>
    </citation>
    <scope>NUCLEOTIDE SEQUENCE [LARGE SCALE GENOMIC DNA]</scope>
    <source>
        <strain evidence="2 3">M3C6</strain>
    </source>
</reference>
<evidence type="ECO:0000256" key="1">
    <source>
        <dbReference type="SAM" id="MobiDB-lite"/>
    </source>
</evidence>
<keyword evidence="3" id="KW-1185">Reference proteome</keyword>
<dbReference type="Proteomes" id="UP001603978">
    <property type="component" value="Unassembled WGS sequence"/>
</dbReference>
<name>A0ABW7AFH5_9ACTN</name>
<evidence type="ECO:0000313" key="3">
    <source>
        <dbReference type="Proteomes" id="UP001603978"/>
    </source>
</evidence>